<evidence type="ECO:0000256" key="5">
    <source>
        <dbReference type="ARBA" id="ARBA00023136"/>
    </source>
</evidence>
<reference evidence="7" key="2">
    <citation type="journal article" date="2021" name="PeerJ">
        <title>Extensive microbial diversity within the chicken gut microbiome revealed by metagenomics and culture.</title>
        <authorList>
            <person name="Gilroy R."/>
            <person name="Ravi A."/>
            <person name="Getino M."/>
            <person name="Pursley I."/>
            <person name="Horton D.L."/>
            <person name="Alikhan N.F."/>
            <person name="Baker D."/>
            <person name="Gharbi K."/>
            <person name="Hall N."/>
            <person name="Watson M."/>
            <person name="Adriaenssens E.M."/>
            <person name="Foster-Nyarko E."/>
            <person name="Jarju S."/>
            <person name="Secka A."/>
            <person name="Antonio M."/>
            <person name="Oren A."/>
            <person name="Chaudhuri R.R."/>
            <person name="La Ragione R."/>
            <person name="Hildebrand F."/>
            <person name="Pallen M.J."/>
        </authorList>
    </citation>
    <scope>NUCLEOTIDE SEQUENCE</scope>
    <source>
        <strain evidence="7">2889</strain>
    </source>
</reference>
<feature type="transmembrane region" description="Helical" evidence="6">
    <location>
        <begin position="343"/>
        <end position="362"/>
    </location>
</feature>
<dbReference type="GO" id="GO:0042910">
    <property type="term" value="F:xenobiotic transmembrane transporter activity"/>
    <property type="evidence" value="ECO:0007669"/>
    <property type="project" value="InterPro"/>
</dbReference>
<keyword evidence="4 6" id="KW-1133">Transmembrane helix</keyword>
<evidence type="ECO:0000256" key="4">
    <source>
        <dbReference type="ARBA" id="ARBA00022989"/>
    </source>
</evidence>
<feature type="transmembrane region" description="Helical" evidence="6">
    <location>
        <begin position="438"/>
        <end position="458"/>
    </location>
</feature>
<dbReference type="GO" id="GO:0015297">
    <property type="term" value="F:antiporter activity"/>
    <property type="evidence" value="ECO:0007669"/>
    <property type="project" value="InterPro"/>
</dbReference>
<dbReference type="EMBL" id="JADIMZ010000041">
    <property type="protein sequence ID" value="MBO8432287.1"/>
    <property type="molecule type" value="Genomic_DNA"/>
</dbReference>
<keyword evidence="5 6" id="KW-0472">Membrane</keyword>
<feature type="transmembrane region" description="Helical" evidence="6">
    <location>
        <begin position="136"/>
        <end position="156"/>
    </location>
</feature>
<reference evidence="7" key="1">
    <citation type="submission" date="2020-10" db="EMBL/GenBank/DDBJ databases">
        <authorList>
            <person name="Gilroy R."/>
        </authorList>
    </citation>
    <scope>NUCLEOTIDE SEQUENCE</scope>
    <source>
        <strain evidence="7">2889</strain>
    </source>
</reference>
<feature type="transmembrane region" description="Helical" evidence="6">
    <location>
        <begin position="12"/>
        <end position="37"/>
    </location>
</feature>
<keyword evidence="3 6" id="KW-0812">Transmembrane</keyword>
<comment type="similarity">
    <text evidence="2">Belongs to the multi antimicrobial extrusion (MATE) (TC 2.A.66.1) family.</text>
</comment>
<dbReference type="Proteomes" id="UP000823612">
    <property type="component" value="Unassembled WGS sequence"/>
</dbReference>
<name>A0A9D9DQP2_9BACT</name>
<feature type="transmembrane region" description="Helical" evidence="6">
    <location>
        <begin position="49"/>
        <end position="67"/>
    </location>
</feature>
<dbReference type="InterPro" id="IPR044644">
    <property type="entry name" value="DinF-like"/>
</dbReference>
<protein>
    <submittedName>
        <fullName evidence="7">MATE family efflux transporter</fullName>
    </submittedName>
</protein>
<evidence type="ECO:0000256" key="3">
    <source>
        <dbReference type="ARBA" id="ARBA00022692"/>
    </source>
</evidence>
<dbReference type="Pfam" id="PF01554">
    <property type="entry name" value="MatE"/>
    <property type="match status" value="2"/>
</dbReference>
<gene>
    <name evidence="7" type="ORF">IAB08_03190</name>
</gene>
<evidence type="ECO:0000313" key="7">
    <source>
        <dbReference type="EMBL" id="MBO8432287.1"/>
    </source>
</evidence>
<feature type="transmembrane region" description="Helical" evidence="6">
    <location>
        <begin position="191"/>
        <end position="215"/>
    </location>
</feature>
<dbReference type="PANTHER" id="PTHR42893">
    <property type="entry name" value="PROTEIN DETOXIFICATION 44, CHLOROPLASTIC-RELATED"/>
    <property type="match status" value="1"/>
</dbReference>
<dbReference type="CDD" id="cd13136">
    <property type="entry name" value="MATE_DinF_like"/>
    <property type="match status" value="1"/>
</dbReference>
<feature type="transmembrane region" description="Helical" evidence="6">
    <location>
        <begin position="270"/>
        <end position="289"/>
    </location>
</feature>
<dbReference type="PANTHER" id="PTHR42893:SF46">
    <property type="entry name" value="PROTEIN DETOXIFICATION 44, CHLOROPLASTIC"/>
    <property type="match status" value="1"/>
</dbReference>
<proteinExistence type="inferred from homology"/>
<feature type="transmembrane region" description="Helical" evidence="6">
    <location>
        <begin position="382"/>
        <end position="399"/>
    </location>
</feature>
<sequence length="472" mass="52740">MSLPRNPNTHRAILHLAIPNLISNVTVPLLGAIDLAMVGRLNSLDAMGAISLGAMIFNFMYWSLGFLRMGTCGFTAQAFGAGKQEETVLTLFRSLILALGGALFLLVLQGVILRVALLWAQPDPALTEAVSEYFRIRIWEAPATISAFAFAGWFIGRQDSRTPMWVAISINLTNILANYLFIFVFNFGFKGAAMGTVVAQYTGLLLNTGFALWHLREPGGQRGKTAMELTENQESAVKQRAVKRPMQRIPFRNIWQIAAFKRFLNINSDIFLRTLIIIFVFSFFTAQSTHFGSEYLVLNTLLYQFFIFYSYAMDGFAHAAEALSGRFTGSGEWERKRDTVKAVFLWGIGIASAFSLVYALAFNGIFRIFTQDARILELSGDYYFWILGVVLLGFPAFLWDGVYAGSLATKPMLLTMAVAALGFFGAYFLFRGSLHNHSMWLAMLLFLSLRGLCMSLMARRIVLYPKKQNGTV</sequence>
<feature type="transmembrane region" description="Helical" evidence="6">
    <location>
        <begin position="88"/>
        <end position="116"/>
    </location>
</feature>
<dbReference type="NCBIfam" id="TIGR00797">
    <property type="entry name" value="matE"/>
    <property type="match status" value="1"/>
</dbReference>
<organism evidence="7 8">
    <name type="scientific">Candidatus Pullibacteroides excrementavium</name>
    <dbReference type="NCBI Taxonomy" id="2840905"/>
    <lineage>
        <taxon>Bacteria</taxon>
        <taxon>Pseudomonadati</taxon>
        <taxon>Bacteroidota</taxon>
        <taxon>Bacteroidia</taxon>
        <taxon>Bacteroidales</taxon>
        <taxon>Candidatus Pullibacteroides</taxon>
    </lineage>
</organism>
<feature type="transmembrane region" description="Helical" evidence="6">
    <location>
        <begin position="411"/>
        <end position="432"/>
    </location>
</feature>
<feature type="transmembrane region" description="Helical" evidence="6">
    <location>
        <begin position="301"/>
        <end position="323"/>
    </location>
</feature>
<evidence type="ECO:0000256" key="6">
    <source>
        <dbReference type="SAM" id="Phobius"/>
    </source>
</evidence>
<evidence type="ECO:0000256" key="2">
    <source>
        <dbReference type="ARBA" id="ARBA00010199"/>
    </source>
</evidence>
<comment type="subcellular location">
    <subcellularLocation>
        <location evidence="1">Membrane</location>
        <topology evidence="1">Multi-pass membrane protein</topology>
    </subcellularLocation>
</comment>
<evidence type="ECO:0000313" key="8">
    <source>
        <dbReference type="Proteomes" id="UP000823612"/>
    </source>
</evidence>
<dbReference type="GO" id="GO:0005886">
    <property type="term" value="C:plasma membrane"/>
    <property type="evidence" value="ECO:0007669"/>
    <property type="project" value="TreeGrafter"/>
</dbReference>
<evidence type="ECO:0000256" key="1">
    <source>
        <dbReference type="ARBA" id="ARBA00004141"/>
    </source>
</evidence>
<comment type="caution">
    <text evidence="7">The sequence shown here is derived from an EMBL/GenBank/DDBJ whole genome shotgun (WGS) entry which is preliminary data.</text>
</comment>
<dbReference type="InterPro" id="IPR002528">
    <property type="entry name" value="MATE_fam"/>
</dbReference>
<accession>A0A9D9DQP2</accession>
<dbReference type="AlphaFoldDB" id="A0A9D9DQP2"/>
<feature type="transmembrane region" description="Helical" evidence="6">
    <location>
        <begin position="163"/>
        <end position="185"/>
    </location>
</feature>